<evidence type="ECO:0000256" key="1">
    <source>
        <dbReference type="ARBA" id="ARBA00001954"/>
    </source>
</evidence>
<dbReference type="GO" id="GO:0005737">
    <property type="term" value="C:cytoplasm"/>
    <property type="evidence" value="ECO:0007669"/>
    <property type="project" value="TreeGrafter"/>
</dbReference>
<dbReference type="SUPFAM" id="SSF51197">
    <property type="entry name" value="Clavaminate synthase-like"/>
    <property type="match status" value="1"/>
</dbReference>
<dbReference type="AlphaFoldDB" id="A0A8K0VRA3"/>
<proteinExistence type="inferred from homology"/>
<feature type="compositionally biased region" description="Polar residues" evidence="8">
    <location>
        <begin position="457"/>
        <end position="468"/>
    </location>
</feature>
<accession>A0A8K0VRA3</accession>
<sequence length="506" mass="56574">MASHRSRRPTSSDSGYDSTASSPSHNRTKDFSTSDTVDRIAVKKIRAQNATLQNTSLLSAATRTDLTASIGTQLSGVQLSTLDQQQLDELALLVAERGVVIFREQDLDPEEQVRISGQFGKHGKNIIKKEPGKTTIKKNANNFGEVLAPVTGAKSEWVSDWSFETTPSSFSILSATDAHGETAWVSQYGIYDSLSRPVKRFVDELQAIHTSQTQYTSIRDLRGMPTERSPVVTQHPAVRTHPITGLKALNVTPGAVTGFDELSKKESDKLLELLEYQINSSDEHTVRFRWEAGSVAIWDNRSTAYKHISSNGFIKGFETSTVGEKPYFDPKSESRAERFQRLAQEAEDERVRLEGIKKRFNNTPLRRILRRQASGAPLASPVTPPAPQSQPVSQTASEVKSQPLFRLRSNSEIREQEQQIWAKTSSTISKEPEKKPLFRLRSNSEIRALEQEVWAKSASTSEQTAPQESSEKRQTIVRVNSNGSPLRRIIQRQTSGTQGARRRDWK</sequence>
<keyword evidence="7" id="KW-0175">Coiled coil</keyword>
<feature type="compositionally biased region" description="Polar residues" evidence="8">
    <location>
        <begin position="389"/>
        <end position="400"/>
    </location>
</feature>
<evidence type="ECO:0000256" key="5">
    <source>
        <dbReference type="ARBA" id="ARBA00023002"/>
    </source>
</evidence>
<feature type="coiled-coil region" evidence="7">
    <location>
        <begin position="336"/>
        <end position="363"/>
    </location>
</feature>
<keyword evidence="5" id="KW-0560">Oxidoreductase</keyword>
<dbReference type="GO" id="GO:0046872">
    <property type="term" value="F:metal ion binding"/>
    <property type="evidence" value="ECO:0007669"/>
    <property type="project" value="UniProtKB-KW"/>
</dbReference>
<evidence type="ECO:0000259" key="9">
    <source>
        <dbReference type="Pfam" id="PF02668"/>
    </source>
</evidence>
<evidence type="ECO:0000256" key="8">
    <source>
        <dbReference type="SAM" id="MobiDB-lite"/>
    </source>
</evidence>
<evidence type="ECO:0000256" key="2">
    <source>
        <dbReference type="ARBA" id="ARBA00005896"/>
    </source>
</evidence>
<reference evidence="10" key="1">
    <citation type="journal article" date="2021" name="Nat. Commun.">
        <title>Genetic determinants of endophytism in the Arabidopsis root mycobiome.</title>
        <authorList>
            <person name="Mesny F."/>
            <person name="Miyauchi S."/>
            <person name="Thiergart T."/>
            <person name="Pickel B."/>
            <person name="Atanasova L."/>
            <person name="Karlsson M."/>
            <person name="Huettel B."/>
            <person name="Barry K.W."/>
            <person name="Haridas S."/>
            <person name="Chen C."/>
            <person name="Bauer D."/>
            <person name="Andreopoulos W."/>
            <person name="Pangilinan J."/>
            <person name="LaButti K."/>
            <person name="Riley R."/>
            <person name="Lipzen A."/>
            <person name="Clum A."/>
            <person name="Drula E."/>
            <person name="Henrissat B."/>
            <person name="Kohler A."/>
            <person name="Grigoriev I.V."/>
            <person name="Martin F.M."/>
            <person name="Hacquard S."/>
        </authorList>
    </citation>
    <scope>NUCLEOTIDE SEQUENCE</scope>
    <source>
        <strain evidence="10">MPI-SDFR-AT-0120</strain>
    </source>
</reference>
<feature type="compositionally biased region" description="Polar residues" evidence="8">
    <location>
        <begin position="418"/>
        <end position="429"/>
    </location>
</feature>
<dbReference type="PANTHER" id="PTHR30468">
    <property type="entry name" value="ALPHA-KETOGLUTARATE-DEPENDENT SULFONATE DIOXYGENASE"/>
    <property type="match status" value="1"/>
</dbReference>
<feature type="region of interest" description="Disordered" evidence="8">
    <location>
        <begin position="375"/>
        <end position="436"/>
    </location>
</feature>
<dbReference type="Pfam" id="PF02668">
    <property type="entry name" value="TauD"/>
    <property type="match status" value="1"/>
</dbReference>
<evidence type="ECO:0000256" key="6">
    <source>
        <dbReference type="ARBA" id="ARBA00023004"/>
    </source>
</evidence>
<dbReference type="EMBL" id="JAGMVJ010000032">
    <property type="protein sequence ID" value="KAH7068484.1"/>
    <property type="molecule type" value="Genomic_DNA"/>
</dbReference>
<keyword evidence="4" id="KW-0223">Dioxygenase</keyword>
<comment type="caution">
    <text evidence="10">The sequence shown here is derived from an EMBL/GenBank/DDBJ whole genome shotgun (WGS) entry which is preliminary data.</text>
</comment>
<dbReference type="PANTHER" id="PTHR30468:SF31">
    <property type="entry name" value="ALPHA-KETOGLUTARATE-DEPENDENT SULFONATE DIOXYGENASE-RELATED"/>
    <property type="match status" value="1"/>
</dbReference>
<feature type="compositionally biased region" description="Low complexity" evidence="8">
    <location>
        <begin position="11"/>
        <end position="24"/>
    </location>
</feature>
<evidence type="ECO:0000256" key="3">
    <source>
        <dbReference type="ARBA" id="ARBA00022723"/>
    </source>
</evidence>
<dbReference type="GO" id="GO:0016706">
    <property type="term" value="F:2-oxoglutarate-dependent dioxygenase activity"/>
    <property type="evidence" value="ECO:0007669"/>
    <property type="project" value="TreeGrafter"/>
</dbReference>
<evidence type="ECO:0000313" key="10">
    <source>
        <dbReference type="EMBL" id="KAH7068484.1"/>
    </source>
</evidence>
<keyword evidence="11" id="KW-1185">Reference proteome</keyword>
<organism evidence="10 11">
    <name type="scientific">Paraphoma chrysanthemicola</name>
    <dbReference type="NCBI Taxonomy" id="798071"/>
    <lineage>
        <taxon>Eukaryota</taxon>
        <taxon>Fungi</taxon>
        <taxon>Dikarya</taxon>
        <taxon>Ascomycota</taxon>
        <taxon>Pezizomycotina</taxon>
        <taxon>Dothideomycetes</taxon>
        <taxon>Pleosporomycetidae</taxon>
        <taxon>Pleosporales</taxon>
        <taxon>Pleosporineae</taxon>
        <taxon>Phaeosphaeriaceae</taxon>
        <taxon>Paraphoma</taxon>
    </lineage>
</organism>
<dbReference type="InterPro" id="IPR051323">
    <property type="entry name" value="AtsK-like"/>
</dbReference>
<keyword evidence="6" id="KW-0408">Iron</keyword>
<dbReference type="InterPro" id="IPR003819">
    <property type="entry name" value="TauD/TfdA-like"/>
</dbReference>
<feature type="domain" description="TauD/TfdA-like" evidence="9">
    <location>
        <begin position="64"/>
        <end position="303"/>
    </location>
</feature>
<comment type="similarity">
    <text evidence="2">Belongs to the TfdA dioxygenase family.</text>
</comment>
<dbReference type="InterPro" id="IPR042098">
    <property type="entry name" value="TauD-like_sf"/>
</dbReference>
<dbReference type="Gene3D" id="3.60.130.10">
    <property type="entry name" value="Clavaminate synthase-like"/>
    <property type="match status" value="1"/>
</dbReference>
<gene>
    <name evidence="10" type="ORF">FB567DRAFT_599161</name>
</gene>
<keyword evidence="3" id="KW-0479">Metal-binding</keyword>
<evidence type="ECO:0000256" key="4">
    <source>
        <dbReference type="ARBA" id="ARBA00022964"/>
    </source>
</evidence>
<comment type="cofactor">
    <cofactor evidence="1">
        <name>Fe(2+)</name>
        <dbReference type="ChEBI" id="CHEBI:29033"/>
    </cofactor>
</comment>
<protein>
    <recommendedName>
        <fullName evidence="9">TauD/TfdA-like domain-containing protein</fullName>
    </recommendedName>
</protein>
<dbReference type="Proteomes" id="UP000813461">
    <property type="component" value="Unassembled WGS sequence"/>
</dbReference>
<feature type="region of interest" description="Disordered" evidence="8">
    <location>
        <begin position="454"/>
        <end position="506"/>
    </location>
</feature>
<evidence type="ECO:0000256" key="7">
    <source>
        <dbReference type="SAM" id="Coils"/>
    </source>
</evidence>
<dbReference type="OrthoDB" id="10257314at2759"/>
<feature type="region of interest" description="Disordered" evidence="8">
    <location>
        <begin position="1"/>
        <end position="34"/>
    </location>
</feature>
<name>A0A8K0VRA3_9PLEO</name>
<evidence type="ECO:0000313" key="11">
    <source>
        <dbReference type="Proteomes" id="UP000813461"/>
    </source>
</evidence>